<reference evidence="2" key="1">
    <citation type="submission" date="2020-12" db="EMBL/GenBank/DDBJ databases">
        <authorList>
            <person name="Iha C."/>
        </authorList>
    </citation>
    <scope>NUCLEOTIDE SEQUENCE</scope>
</reference>
<name>A0A8S1IYZ6_9CHLO</name>
<gene>
    <name evidence="2" type="ORF">OSTQU699_LOCUS4384</name>
</gene>
<comment type="caution">
    <text evidence="2">The sequence shown here is derived from an EMBL/GenBank/DDBJ whole genome shotgun (WGS) entry which is preliminary data.</text>
</comment>
<accession>A0A8S1IYZ6</accession>
<sequence>MWWSWGMWRRAAPCGREGTSSFGAVWNRLAGCIHAGCGRADAAIRALSAQSCTMSIGGHSSADTICSQVPLMACIGSGNCIEVVRLAATEVGPSNSNPSLDVIGKETRTSAPMRAALWTGRYATLLGLMLMLFPSQLFGLAFNTAVVTRGWIRMGGCFLALVGMQYIGTAVGDGRGLGASGFYSATIFSRLFLVATCCAVVVLGEVEVALLALAAANGLGALAMRRAMRSSG</sequence>
<protein>
    <submittedName>
        <fullName evidence="2">Uncharacterized protein</fullName>
    </submittedName>
</protein>
<organism evidence="2 3">
    <name type="scientific">Ostreobium quekettii</name>
    <dbReference type="NCBI Taxonomy" id="121088"/>
    <lineage>
        <taxon>Eukaryota</taxon>
        <taxon>Viridiplantae</taxon>
        <taxon>Chlorophyta</taxon>
        <taxon>core chlorophytes</taxon>
        <taxon>Ulvophyceae</taxon>
        <taxon>TCBD clade</taxon>
        <taxon>Bryopsidales</taxon>
        <taxon>Ostreobineae</taxon>
        <taxon>Ostreobiaceae</taxon>
        <taxon>Ostreobium</taxon>
    </lineage>
</organism>
<evidence type="ECO:0000313" key="2">
    <source>
        <dbReference type="EMBL" id="CAD7699025.1"/>
    </source>
</evidence>
<dbReference type="EMBL" id="CAJHUC010000943">
    <property type="protein sequence ID" value="CAD7699025.1"/>
    <property type="molecule type" value="Genomic_DNA"/>
</dbReference>
<dbReference type="OrthoDB" id="2013981at2759"/>
<keyword evidence="3" id="KW-1185">Reference proteome</keyword>
<keyword evidence="1" id="KW-0812">Transmembrane</keyword>
<keyword evidence="1" id="KW-0472">Membrane</keyword>
<proteinExistence type="predicted"/>
<keyword evidence="1" id="KW-1133">Transmembrane helix</keyword>
<feature type="transmembrane region" description="Helical" evidence="1">
    <location>
        <begin position="151"/>
        <end position="169"/>
    </location>
</feature>
<feature type="transmembrane region" description="Helical" evidence="1">
    <location>
        <begin position="122"/>
        <end position="145"/>
    </location>
</feature>
<dbReference type="AlphaFoldDB" id="A0A8S1IYZ6"/>
<evidence type="ECO:0000256" key="1">
    <source>
        <dbReference type="SAM" id="Phobius"/>
    </source>
</evidence>
<evidence type="ECO:0000313" key="3">
    <source>
        <dbReference type="Proteomes" id="UP000708148"/>
    </source>
</evidence>
<dbReference type="Proteomes" id="UP000708148">
    <property type="component" value="Unassembled WGS sequence"/>
</dbReference>